<dbReference type="OrthoDB" id="1490774at2"/>
<dbReference type="EMBL" id="CP001792">
    <property type="protein sequence ID" value="ACX74788.1"/>
    <property type="molecule type" value="Genomic_DNA"/>
</dbReference>
<dbReference type="PATRIC" id="fig|59374.8.peg.1588"/>
<gene>
    <name evidence="1" type="ordered locus">Fisuc_1185</name>
    <name evidence="2" type="ordered locus">FSU_1647</name>
</gene>
<dbReference type="STRING" id="59374.FSU_1647"/>
<organism evidence="2 3">
    <name type="scientific">Fibrobacter succinogenes (strain ATCC 19169 / S85)</name>
    <dbReference type="NCBI Taxonomy" id="59374"/>
    <lineage>
        <taxon>Bacteria</taxon>
        <taxon>Pseudomonadati</taxon>
        <taxon>Fibrobacterota</taxon>
        <taxon>Fibrobacteria</taxon>
        <taxon>Fibrobacterales</taxon>
        <taxon>Fibrobacteraceae</taxon>
        <taxon>Fibrobacter</taxon>
    </lineage>
</organism>
<sequence>MSSNDKKSNPYLIYALDINGKPVHIDSVPNGFSCNCKCPHCSGKLQAKNGGTERAHHFAHNDGADCKGAVESAIHCLAKEILKESLCVMLPKNAGELQFNKVETEKNFPELKLRPDCVGYYGEKTLWIEFKRTHEVDVHKAGKIISARINCIEIDLNSCGQDKEKLREFITQSFENRKWIYSREHGVGSSEHTVSNRNSSPKVDSELGLVKLDRHFAIDDKGKLIDFREPSEFDANKHSYYCPCCGKEVVLKVDDNGSYTFDHIEETNICKDEMYLRSAAVSAIQKAFENSKSFIIHLPQYRSCKNDNKCPYYQECQIPTTQQYDLKSHHFDKYTKDYKFNDVAYSTDLVLYRENIQKNSIEVRVNTENLEYGQNSPRRTIDITIYNENDVHQLKKGLSDYKNVHFTNFAPYAEKKAEPTEINHNIWKFIIYTSGKIYIGPARCTELSNSFNNSNTIKEGAFIRTNNIKEDMYIFLLLYYKKLQKDICRCQLCWSLKKTNGINNNYICTRYKTKGTPKHPLQEKNPPKECPYFKADFNILKREKELIEKMKIVEFQNIPQNK</sequence>
<reference evidence="1 4" key="1">
    <citation type="submission" date="2009-10" db="EMBL/GenBank/DDBJ databases">
        <title>Complete sequence of Fibrobacter succinogenes subsp. succinogenes S85.</title>
        <authorList>
            <consortium name="US DOE Joint Genome Institute"/>
            <person name="Lucas S."/>
            <person name="Copeland A."/>
            <person name="Lapidus A."/>
            <person name="Glavina del Rio T."/>
            <person name="Tice H."/>
            <person name="Bruce D."/>
            <person name="Goodwin L."/>
            <person name="Pitluck S."/>
            <person name="Chertkov O."/>
            <person name="Detter J.C."/>
            <person name="Han C."/>
            <person name="Tapia R."/>
            <person name="Larimer F."/>
            <person name="Land M."/>
            <person name="Hauser L."/>
            <person name="Kyrpides N."/>
            <person name="Mikhailova N."/>
            <person name="Weimer P.J."/>
            <person name="Stevenson D.M."/>
            <person name="Boyum J."/>
            <person name="Brumm P.I."/>
            <person name="Mead D."/>
        </authorList>
    </citation>
    <scope>NUCLEOTIDE SEQUENCE [LARGE SCALE GENOMIC DNA]</scope>
    <source>
        <strain evidence="4">ATCC 19169 / S85</strain>
        <strain evidence="1">S85</strain>
    </source>
</reference>
<dbReference type="KEGG" id="fsc:FSU_1647"/>
<reference evidence="2" key="3">
    <citation type="submission" date="2010-08" db="EMBL/GenBank/DDBJ databases">
        <authorList>
            <person name="Durkin A.S."/>
            <person name="Nelson K.E."/>
            <person name="Morrison M."/>
            <person name="Forsberg C.W."/>
            <person name="Wilson D.B."/>
            <person name="Russell J.B."/>
            <person name="Cann I.K.O."/>
            <person name="Mackie R.I."/>
            <person name="White B.A."/>
        </authorList>
    </citation>
    <scope>NUCLEOTIDE SEQUENCE</scope>
    <source>
        <strain evidence="2">S85</strain>
    </source>
</reference>
<evidence type="ECO:0000313" key="3">
    <source>
        <dbReference type="Proteomes" id="UP000000517"/>
    </source>
</evidence>
<protein>
    <submittedName>
        <fullName evidence="2">Conserved domain protein</fullName>
    </submittedName>
</protein>
<keyword evidence="4" id="KW-1185">Reference proteome</keyword>
<dbReference type="KEGG" id="fsu:Fisuc_1185"/>
<proteinExistence type="predicted"/>
<dbReference type="HOGENOM" id="CLU_484630_0_0_0"/>
<dbReference type="RefSeq" id="WP_014545908.1">
    <property type="nucleotide sequence ID" value="NC_013410.1"/>
</dbReference>
<evidence type="ECO:0000313" key="4">
    <source>
        <dbReference type="Proteomes" id="UP000001497"/>
    </source>
</evidence>
<dbReference type="AlphaFoldDB" id="C9RQB1"/>
<name>C9RQB1_FIBSS</name>
<dbReference type="Proteomes" id="UP000001497">
    <property type="component" value="Chromosome"/>
</dbReference>
<accession>C9RQB1</accession>
<reference evidence="3" key="2">
    <citation type="submission" date="2010-08" db="EMBL/GenBank/DDBJ databases">
        <title>Complete sequence of Fibrobacter succinogenes subsp. succinogenes S85.</title>
        <authorList>
            <person name="Durkin A.S."/>
            <person name="Nelson K.E."/>
            <person name="Morrison M."/>
            <person name="Forsberg C.W."/>
            <person name="Wilson D.B."/>
            <person name="Russell J.B."/>
            <person name="Cann I.K.O."/>
            <person name="Mackie R.I."/>
            <person name="White B.A."/>
        </authorList>
    </citation>
    <scope>NUCLEOTIDE SEQUENCE [LARGE SCALE GENOMIC DNA]</scope>
    <source>
        <strain evidence="3">ATCC 19169 / S85</strain>
    </source>
</reference>
<evidence type="ECO:0000313" key="2">
    <source>
        <dbReference type="EMBL" id="ADL24777.1"/>
    </source>
</evidence>
<dbReference type="Proteomes" id="UP000000517">
    <property type="component" value="Chromosome"/>
</dbReference>
<evidence type="ECO:0000313" key="1">
    <source>
        <dbReference type="EMBL" id="ACX74788.1"/>
    </source>
</evidence>
<dbReference type="eggNOG" id="COG4469">
    <property type="taxonomic scope" value="Bacteria"/>
</dbReference>
<dbReference type="EMBL" id="CP002158">
    <property type="protein sequence ID" value="ADL24777.1"/>
    <property type="molecule type" value="Genomic_DNA"/>
</dbReference>